<dbReference type="OrthoDB" id="1588050at2759"/>
<protein>
    <submittedName>
        <fullName evidence="2">Uncharacterized protein</fullName>
    </submittedName>
</protein>
<dbReference type="InParanoid" id="A0A7J7CCP4"/>
<evidence type="ECO:0000256" key="1">
    <source>
        <dbReference type="SAM" id="MobiDB-lite"/>
    </source>
</evidence>
<dbReference type="AlphaFoldDB" id="A0A7J7CCP4"/>
<dbReference type="PANTHER" id="PTHR36746">
    <property type="entry name" value="BNAC04G51760D PROTEIN"/>
    <property type="match status" value="1"/>
</dbReference>
<sequence length="227" mass="25048">MEKKRSSSSPNDACEKMFRAVTNFPGVRPRHRISHRPQEPRLLSPASRASPATMGNPSVKTTGIQTNPVVPPQPKSEKLKTPNKKGATESVAINFDYTTPPSEMTDPAKTARKQGHVQAAKVAPNMKQTPPPSVHKPLKTESPVEGNHKPKAQISSQVNKEEGKKTGIHIEDRFTDYINRAKVKIRTMSNAGEAAKVDRSFSEYINRAKLKIRAMSSIGGGKYDHYK</sequence>
<evidence type="ECO:0000313" key="2">
    <source>
        <dbReference type="EMBL" id="KAF5731506.1"/>
    </source>
</evidence>
<proteinExistence type="predicted"/>
<organism evidence="2 3">
    <name type="scientific">Tripterygium wilfordii</name>
    <name type="common">Thunder God vine</name>
    <dbReference type="NCBI Taxonomy" id="458696"/>
    <lineage>
        <taxon>Eukaryota</taxon>
        <taxon>Viridiplantae</taxon>
        <taxon>Streptophyta</taxon>
        <taxon>Embryophyta</taxon>
        <taxon>Tracheophyta</taxon>
        <taxon>Spermatophyta</taxon>
        <taxon>Magnoliopsida</taxon>
        <taxon>eudicotyledons</taxon>
        <taxon>Gunneridae</taxon>
        <taxon>Pentapetalae</taxon>
        <taxon>rosids</taxon>
        <taxon>fabids</taxon>
        <taxon>Celastrales</taxon>
        <taxon>Celastraceae</taxon>
        <taxon>Tripterygium</taxon>
    </lineage>
</organism>
<keyword evidence="3" id="KW-1185">Reference proteome</keyword>
<accession>A0A7J7CCP4</accession>
<comment type="caution">
    <text evidence="2">The sequence shown here is derived from an EMBL/GenBank/DDBJ whole genome shotgun (WGS) entry which is preliminary data.</text>
</comment>
<gene>
    <name evidence="2" type="ORF">HS088_TW18G00184</name>
</gene>
<dbReference type="PANTHER" id="PTHR36746:SF3">
    <property type="entry name" value="DUF4005 DOMAIN-CONTAINING PROTEIN"/>
    <property type="match status" value="1"/>
</dbReference>
<reference evidence="2 3" key="1">
    <citation type="journal article" date="2020" name="Nat. Commun.">
        <title>Genome of Tripterygium wilfordii and identification of cytochrome P450 involved in triptolide biosynthesis.</title>
        <authorList>
            <person name="Tu L."/>
            <person name="Su P."/>
            <person name="Zhang Z."/>
            <person name="Gao L."/>
            <person name="Wang J."/>
            <person name="Hu T."/>
            <person name="Zhou J."/>
            <person name="Zhang Y."/>
            <person name="Zhao Y."/>
            <person name="Liu Y."/>
            <person name="Song Y."/>
            <person name="Tong Y."/>
            <person name="Lu Y."/>
            <person name="Yang J."/>
            <person name="Xu C."/>
            <person name="Jia M."/>
            <person name="Peters R.J."/>
            <person name="Huang L."/>
            <person name="Gao W."/>
        </authorList>
    </citation>
    <scope>NUCLEOTIDE SEQUENCE [LARGE SCALE GENOMIC DNA]</scope>
    <source>
        <strain evidence="3">cv. XIE 37</strain>
        <tissue evidence="2">Leaf</tissue>
    </source>
</reference>
<feature type="region of interest" description="Disordered" evidence="1">
    <location>
        <begin position="23"/>
        <end position="167"/>
    </location>
</feature>
<evidence type="ECO:0000313" key="3">
    <source>
        <dbReference type="Proteomes" id="UP000593562"/>
    </source>
</evidence>
<name>A0A7J7CCP4_TRIWF</name>
<dbReference type="Proteomes" id="UP000593562">
    <property type="component" value="Unassembled WGS sequence"/>
</dbReference>
<dbReference type="EMBL" id="JAAARO010000018">
    <property type="protein sequence ID" value="KAF5731506.1"/>
    <property type="molecule type" value="Genomic_DNA"/>
</dbReference>
<feature type="compositionally biased region" description="Polar residues" evidence="1">
    <location>
        <begin position="53"/>
        <end position="68"/>
    </location>
</feature>